<evidence type="ECO:0000313" key="3">
    <source>
        <dbReference type="EMBL" id="GGQ88081.1"/>
    </source>
</evidence>
<keyword evidence="4" id="KW-1185">Reference proteome</keyword>
<proteinExistence type="predicted"/>
<dbReference type="RefSeq" id="WP_229821436.1">
    <property type="nucleotide sequence ID" value="NZ_BMQK01000027.1"/>
</dbReference>
<accession>A0A918BT62</accession>
<evidence type="ECO:0008006" key="5">
    <source>
        <dbReference type="Google" id="ProtNLM"/>
    </source>
</evidence>
<keyword evidence="2" id="KW-0812">Transmembrane</keyword>
<reference evidence="3" key="1">
    <citation type="journal article" date="2014" name="Int. J. Syst. Evol. Microbiol.">
        <title>Complete genome sequence of Corynebacterium casei LMG S-19264T (=DSM 44701T), isolated from a smear-ripened cheese.</title>
        <authorList>
            <consortium name="US DOE Joint Genome Institute (JGI-PGF)"/>
            <person name="Walter F."/>
            <person name="Albersmeier A."/>
            <person name="Kalinowski J."/>
            <person name="Ruckert C."/>
        </authorList>
    </citation>
    <scope>NUCLEOTIDE SEQUENCE</scope>
    <source>
        <strain evidence="3">JCM 3131</strain>
    </source>
</reference>
<comment type="caution">
    <text evidence="3">The sequence shown here is derived from an EMBL/GenBank/DDBJ whole genome shotgun (WGS) entry which is preliminary data.</text>
</comment>
<dbReference type="Proteomes" id="UP000620156">
    <property type="component" value="Unassembled WGS sequence"/>
</dbReference>
<reference evidence="3" key="2">
    <citation type="submission" date="2020-09" db="EMBL/GenBank/DDBJ databases">
        <authorList>
            <person name="Sun Q."/>
            <person name="Ohkuma M."/>
        </authorList>
    </citation>
    <scope>NUCLEOTIDE SEQUENCE</scope>
    <source>
        <strain evidence="3">JCM 3131</strain>
    </source>
</reference>
<dbReference type="InterPro" id="IPR025333">
    <property type="entry name" value="DUF4239"/>
</dbReference>
<feature type="region of interest" description="Disordered" evidence="1">
    <location>
        <begin position="246"/>
        <end position="268"/>
    </location>
</feature>
<protein>
    <recommendedName>
        <fullName evidence="5">DUF4239 domain-containing protein</fullName>
    </recommendedName>
</protein>
<feature type="transmembrane region" description="Helical" evidence="2">
    <location>
        <begin position="202"/>
        <end position="220"/>
    </location>
</feature>
<keyword evidence="2" id="KW-0472">Membrane</keyword>
<name>A0A918BT62_9ACTN</name>
<sequence>MLIVTVVVAAAALLVGIALQRVLRRRESTADDAGLSVKDLVGPVQTLTVLILAFVLATAASSYGKAEEAVRSEANAVDKLAEVTDYVPAAAQRSRLLGDIVCYTRAVRHFEWPAMADGTDSAVPSVWSTDLRRVFKEVGTDQPAFGMLVSADDDRSRARQARLSEATASVPPAVYWFMLLLLAVTIVSLALCIPRRNNRPQIAALAVATVLLTATLALVHDTERPFGGLVGVDATAITDVQRQATRDYQADNPDGTLPCTTDGDKTDS</sequence>
<evidence type="ECO:0000256" key="1">
    <source>
        <dbReference type="SAM" id="MobiDB-lite"/>
    </source>
</evidence>
<keyword evidence="2" id="KW-1133">Transmembrane helix</keyword>
<feature type="transmembrane region" description="Helical" evidence="2">
    <location>
        <begin position="173"/>
        <end position="193"/>
    </location>
</feature>
<evidence type="ECO:0000313" key="4">
    <source>
        <dbReference type="Proteomes" id="UP000620156"/>
    </source>
</evidence>
<evidence type="ECO:0000256" key="2">
    <source>
        <dbReference type="SAM" id="Phobius"/>
    </source>
</evidence>
<gene>
    <name evidence="3" type="ORF">GCM10010145_66850</name>
</gene>
<dbReference type="Pfam" id="PF14023">
    <property type="entry name" value="Bestrophin-like"/>
    <property type="match status" value="1"/>
</dbReference>
<dbReference type="EMBL" id="BMQK01000027">
    <property type="protein sequence ID" value="GGQ88081.1"/>
    <property type="molecule type" value="Genomic_DNA"/>
</dbReference>
<dbReference type="AlphaFoldDB" id="A0A918BT62"/>
<organism evidence="3 4">
    <name type="scientific">Streptomyces ruber</name>
    <dbReference type="NCBI Taxonomy" id="83378"/>
    <lineage>
        <taxon>Bacteria</taxon>
        <taxon>Bacillati</taxon>
        <taxon>Actinomycetota</taxon>
        <taxon>Actinomycetes</taxon>
        <taxon>Kitasatosporales</taxon>
        <taxon>Streptomycetaceae</taxon>
        <taxon>Streptomyces</taxon>
    </lineage>
</organism>